<dbReference type="PROSITE" id="PS50048">
    <property type="entry name" value="ZN2_CY6_FUNGAL_2"/>
    <property type="match status" value="1"/>
</dbReference>
<dbReference type="InterPro" id="IPR007219">
    <property type="entry name" value="XnlR_reg_dom"/>
</dbReference>
<feature type="compositionally biased region" description="Polar residues" evidence="5">
    <location>
        <begin position="867"/>
        <end position="878"/>
    </location>
</feature>
<evidence type="ECO:0000259" key="6">
    <source>
        <dbReference type="PROSITE" id="PS50048"/>
    </source>
</evidence>
<gene>
    <name evidence="7" type="ORF">SEPCBS119000_002152</name>
</gene>
<feature type="region of interest" description="Disordered" evidence="5">
    <location>
        <begin position="867"/>
        <end position="899"/>
    </location>
</feature>
<dbReference type="Gene3D" id="4.10.240.10">
    <property type="entry name" value="Zn(2)-C6 fungal-type DNA-binding domain"/>
    <property type="match status" value="1"/>
</dbReference>
<evidence type="ECO:0000313" key="7">
    <source>
        <dbReference type="EMBL" id="CAK7266679.1"/>
    </source>
</evidence>
<proteinExistence type="predicted"/>
<name>A0ABP0DEL5_9PEZI</name>
<comment type="caution">
    <text evidence="7">The sequence shown here is derived from an EMBL/GenBank/DDBJ whole genome shotgun (WGS) entry which is preliminary data.</text>
</comment>
<organism evidence="7 8">
    <name type="scientific">Sporothrix epigloea</name>
    <dbReference type="NCBI Taxonomy" id="1892477"/>
    <lineage>
        <taxon>Eukaryota</taxon>
        <taxon>Fungi</taxon>
        <taxon>Dikarya</taxon>
        <taxon>Ascomycota</taxon>
        <taxon>Pezizomycotina</taxon>
        <taxon>Sordariomycetes</taxon>
        <taxon>Sordariomycetidae</taxon>
        <taxon>Ophiostomatales</taxon>
        <taxon>Ophiostomataceae</taxon>
        <taxon>Sporothrix</taxon>
    </lineage>
</organism>
<dbReference type="PANTHER" id="PTHR47840">
    <property type="entry name" value="ZN(II)2CYS6 TRANSCRIPTION FACTOR (EUROFUNG)-RELATED"/>
    <property type="match status" value="1"/>
</dbReference>
<dbReference type="InterPro" id="IPR036864">
    <property type="entry name" value="Zn2-C6_fun-type_DNA-bd_sf"/>
</dbReference>
<keyword evidence="8" id="KW-1185">Reference proteome</keyword>
<keyword evidence="2" id="KW-0805">Transcription regulation</keyword>
<keyword evidence="1" id="KW-0479">Metal-binding</keyword>
<dbReference type="SMART" id="SM00066">
    <property type="entry name" value="GAL4"/>
    <property type="match status" value="1"/>
</dbReference>
<keyword evidence="4" id="KW-0539">Nucleus</keyword>
<dbReference type="SUPFAM" id="SSF57701">
    <property type="entry name" value="Zn2/Cys6 DNA-binding domain"/>
    <property type="match status" value="1"/>
</dbReference>
<keyword evidence="3" id="KW-0804">Transcription</keyword>
<protein>
    <recommendedName>
        <fullName evidence="6">Zn(2)-C6 fungal-type domain-containing protein</fullName>
    </recommendedName>
</protein>
<dbReference type="SMART" id="SM00906">
    <property type="entry name" value="Fungal_trans"/>
    <property type="match status" value="1"/>
</dbReference>
<dbReference type="CDD" id="cd00067">
    <property type="entry name" value="GAL4"/>
    <property type="match status" value="1"/>
</dbReference>
<evidence type="ECO:0000256" key="1">
    <source>
        <dbReference type="ARBA" id="ARBA00022723"/>
    </source>
</evidence>
<dbReference type="EMBL" id="CAWUON010000020">
    <property type="protein sequence ID" value="CAK7266679.1"/>
    <property type="molecule type" value="Genomic_DNA"/>
</dbReference>
<dbReference type="Proteomes" id="UP001642502">
    <property type="component" value="Unassembled WGS sequence"/>
</dbReference>
<dbReference type="PANTHER" id="PTHR47840:SF1">
    <property type="entry name" value="ZN(II)2CYS6 TRANSCRIPTION FACTOR (EUROFUNG)"/>
    <property type="match status" value="1"/>
</dbReference>
<dbReference type="PROSITE" id="PS00463">
    <property type="entry name" value="ZN2_CY6_FUNGAL_1"/>
    <property type="match status" value="1"/>
</dbReference>
<accession>A0ABP0DEL5</accession>
<reference evidence="7 8" key="1">
    <citation type="submission" date="2024-01" db="EMBL/GenBank/DDBJ databases">
        <authorList>
            <person name="Allen C."/>
            <person name="Tagirdzhanova G."/>
        </authorList>
    </citation>
    <scope>NUCLEOTIDE SEQUENCE [LARGE SCALE GENOMIC DNA]</scope>
    <source>
        <strain evidence="7 8">CBS 119000</strain>
    </source>
</reference>
<feature type="domain" description="Zn(2)-C6 fungal-type" evidence="6">
    <location>
        <begin position="17"/>
        <end position="50"/>
    </location>
</feature>
<evidence type="ECO:0000256" key="3">
    <source>
        <dbReference type="ARBA" id="ARBA00023163"/>
    </source>
</evidence>
<evidence type="ECO:0000256" key="2">
    <source>
        <dbReference type="ARBA" id="ARBA00023015"/>
    </source>
</evidence>
<evidence type="ECO:0000256" key="5">
    <source>
        <dbReference type="SAM" id="MobiDB-lite"/>
    </source>
</evidence>
<feature type="compositionally biased region" description="Low complexity" evidence="5">
    <location>
        <begin position="141"/>
        <end position="150"/>
    </location>
</feature>
<evidence type="ECO:0000313" key="8">
    <source>
        <dbReference type="Proteomes" id="UP001642502"/>
    </source>
</evidence>
<feature type="compositionally biased region" description="Low complexity" evidence="5">
    <location>
        <begin position="91"/>
        <end position="104"/>
    </location>
</feature>
<feature type="region of interest" description="Disordered" evidence="5">
    <location>
        <begin position="91"/>
        <end position="157"/>
    </location>
</feature>
<dbReference type="CDD" id="cd12148">
    <property type="entry name" value="fungal_TF_MHR"/>
    <property type="match status" value="1"/>
</dbReference>
<dbReference type="InterPro" id="IPR001138">
    <property type="entry name" value="Zn2Cys6_DnaBD"/>
</dbReference>
<feature type="compositionally biased region" description="Low complexity" evidence="5">
    <location>
        <begin position="114"/>
        <end position="127"/>
    </location>
</feature>
<evidence type="ECO:0000256" key="4">
    <source>
        <dbReference type="ARBA" id="ARBA00023242"/>
    </source>
</evidence>
<sequence length="899" mass="97576">MDGPEPKRRKVRKGTHTCWECKRRKVRCMLANPGDTVCIGCTKRCLPCVSQEFPEDQTTATVKSRLVGDRIVRVEAMIQQLVHQSGQQLPLMQPQPQQTSPPLHHQSREHSPDTSTTAFSVSATAVSGMPTPAASDRSKTPLLSSLPPSLVARTSGNHRQSCEELSAALLDVYPPQQDLDLITSCSHSAYNQYQIMMRSQRDIKTSGFWPPDELRIRYTPQTHPVLIARQMLVIAMVLQGSDPVAQKELHDGRLSEPVRGIVTRLGETAIRLVTSNEPLLDTLGTLDGLECVMLEAMYLHNGGKLRRSWLSWRRALSLAQLMCIPRRPQRNPSSASTTTTMSAGASATSKFTSLSMSRTQSLSPQFLWYRIIFAERFLCLLLGLPQASFEAPIASPEALRNDTPLGILEQKLSTITSYILDRNERGPRQDDYTATEKIDREMQRIAATLPSRWWLAPNLAALSPGDHDQGVWEMVRLTSQVVYYNILNQLHLPYMLHPQSSSGTITAADQRRLEYSRTASVSASREVLSRYVLFRGFNRSACCCRLLEFFALMASLTLILVHIDGHRHTARNGPASNVLAHQRVSDRAMMEEALDSMDLVGKLNEEDTISGTSVDLLRQLLAIEADTARGSSEALESLCNTSNGSNGLGFTPNVGSCDAVCDSTGHGANDGGSGNGSLEGGADTSNRAAAAAGKLRISVPYVGYITIARDGEIAKEAYPPQDEPAPTYASSSREGTAVASLVSSVSPVPSVPSVPSAPSVQSVQSVQSVPLSSAPQKQCTAQPALGAPLQQQQHNLHGMMTGINDQAPFPTCLSVNGNSPPTSQAPVNPFYPLAGAAAYGTSGAADPWAFQGVDMAFFDSLMRETSNVEPPRGSNNALGSIGRESLWPLHDQQQAAGRM</sequence>